<proteinExistence type="predicted"/>
<dbReference type="GO" id="GO:0008270">
    <property type="term" value="F:zinc ion binding"/>
    <property type="evidence" value="ECO:0007669"/>
    <property type="project" value="InterPro"/>
</dbReference>
<evidence type="ECO:0000259" key="3">
    <source>
        <dbReference type="Pfam" id="PF07967"/>
    </source>
</evidence>
<accession>A0A8H7SZC8</accession>
<dbReference type="InterPro" id="IPR012935">
    <property type="entry name" value="NuBaID_N"/>
</dbReference>
<protein>
    <recommendedName>
        <fullName evidence="3">C3HC-type domain-containing protein</fullName>
    </recommendedName>
</protein>
<evidence type="ECO:0000313" key="4">
    <source>
        <dbReference type="EMBL" id="KAG2236997.1"/>
    </source>
</evidence>
<keyword evidence="5" id="KW-1185">Reference proteome</keyword>
<dbReference type="PANTHER" id="PTHR15835:SF6">
    <property type="entry name" value="ZINC FINGER C3HC-TYPE PROTEIN 1"/>
    <property type="match status" value="1"/>
</dbReference>
<feature type="domain" description="C3HC-type" evidence="3">
    <location>
        <begin position="77"/>
        <end position="204"/>
    </location>
</feature>
<dbReference type="AlphaFoldDB" id="A0A8H7SZC8"/>
<organism evidence="4 5">
    <name type="scientific">Thamnidium elegans</name>
    <dbReference type="NCBI Taxonomy" id="101142"/>
    <lineage>
        <taxon>Eukaryota</taxon>
        <taxon>Fungi</taxon>
        <taxon>Fungi incertae sedis</taxon>
        <taxon>Mucoromycota</taxon>
        <taxon>Mucoromycotina</taxon>
        <taxon>Mucoromycetes</taxon>
        <taxon>Mucorales</taxon>
        <taxon>Mucorineae</taxon>
        <taxon>Mucoraceae</taxon>
        <taxon>Thamnidium</taxon>
    </lineage>
</organism>
<name>A0A8H7SZC8_9FUNG</name>
<dbReference type="Proteomes" id="UP000613177">
    <property type="component" value="Unassembled WGS sequence"/>
</dbReference>
<comment type="caution">
    <text evidence="4">The sequence shown here is derived from an EMBL/GenBank/DDBJ whole genome shotgun (WGS) entry which is preliminary data.</text>
</comment>
<keyword evidence="2" id="KW-0539">Nucleus</keyword>
<comment type="subcellular location">
    <subcellularLocation>
        <location evidence="1">Nucleus</location>
    </subcellularLocation>
</comment>
<sequence length="358" mass="40837">MTESDSIQLSTDTDDVRKEAEELKDLIQQVRSRIDLPPIFKAKKRCFEQLDGIYDSSLPSKKILLEDNNVELSKIDSREDLMTRLSSYSTNFHLTQRPVTALGCAKHGWKDTDKTTEKEPDTCVLCCDTCGNNIFVIAIKHKASEKVINEVKKRYEAGLYNGHKELCQWRTQKCDDGVYCFPLVTIESGLEKFKGDANNIISACVKKQQALPTLCHELDDRTLIKVKYFAEQTQKEHVELDNVETAYILSLFGWELLHADIPGVKCDLCCTRKAFYLLNEPFDASRGHKSYCPYVNAETANAYTPKGFSLSRTQKISGSDWMKDVLSLEYVILIKSRDLSLSYDDALDEKIRKLQNNI</sequence>
<dbReference type="EMBL" id="JAEPRE010000010">
    <property type="protein sequence ID" value="KAG2236997.1"/>
    <property type="molecule type" value="Genomic_DNA"/>
</dbReference>
<gene>
    <name evidence="4" type="ORF">INT48_001764</name>
</gene>
<reference evidence="4" key="1">
    <citation type="submission" date="2021-01" db="EMBL/GenBank/DDBJ databases">
        <title>Metabolic potential, ecology and presence of endohyphal bacteria is reflected in genomic diversity of Mucoromycotina.</title>
        <authorList>
            <person name="Muszewska A."/>
            <person name="Okrasinska A."/>
            <person name="Steczkiewicz K."/>
            <person name="Drgas O."/>
            <person name="Orlowska M."/>
            <person name="Perlinska-Lenart U."/>
            <person name="Aleksandrzak-Piekarczyk T."/>
            <person name="Szatraj K."/>
            <person name="Zielenkiewicz U."/>
            <person name="Pilsyk S."/>
            <person name="Malc E."/>
            <person name="Mieczkowski P."/>
            <person name="Kruszewska J.S."/>
            <person name="Biernat P."/>
            <person name="Pawlowska J."/>
        </authorList>
    </citation>
    <scope>NUCLEOTIDE SEQUENCE</scope>
    <source>
        <strain evidence="4">WA0000018081</strain>
    </source>
</reference>
<evidence type="ECO:0000256" key="2">
    <source>
        <dbReference type="ARBA" id="ARBA00023242"/>
    </source>
</evidence>
<evidence type="ECO:0000256" key="1">
    <source>
        <dbReference type="ARBA" id="ARBA00004123"/>
    </source>
</evidence>
<dbReference type="PANTHER" id="PTHR15835">
    <property type="entry name" value="NUCLEAR-INTERACTING PARTNER OF ALK"/>
    <property type="match status" value="1"/>
</dbReference>
<evidence type="ECO:0000313" key="5">
    <source>
        <dbReference type="Proteomes" id="UP000613177"/>
    </source>
</evidence>
<dbReference type="Pfam" id="PF07967">
    <property type="entry name" value="zf-C3HC"/>
    <property type="match status" value="1"/>
</dbReference>
<dbReference type="GO" id="GO:0005634">
    <property type="term" value="C:nucleus"/>
    <property type="evidence" value="ECO:0007669"/>
    <property type="project" value="UniProtKB-SubCell"/>
</dbReference>